<dbReference type="PANTHER" id="PTHR18841:SF0">
    <property type="entry name" value="VITELLINE MEMBRANE OUTER LAYER 1 HOMOLOG A-RELATED"/>
    <property type="match status" value="1"/>
</dbReference>
<comment type="caution">
    <text evidence="2">The sequence shown here is derived from an EMBL/GenBank/DDBJ whole genome shotgun (WGS) entry which is preliminary data.</text>
</comment>
<evidence type="ECO:0000313" key="3">
    <source>
        <dbReference type="Proteomes" id="UP000198287"/>
    </source>
</evidence>
<feature type="signal peptide" evidence="1">
    <location>
        <begin position="1"/>
        <end position="19"/>
    </location>
</feature>
<dbReference type="Gene3D" id="2.100.10.20">
    <property type="entry name" value="Vitelline membrane outer layer protein I (VOMI)"/>
    <property type="match status" value="1"/>
</dbReference>
<dbReference type="AlphaFoldDB" id="A0A226DL05"/>
<dbReference type="GO" id="GO:0005615">
    <property type="term" value="C:extracellular space"/>
    <property type="evidence" value="ECO:0007669"/>
    <property type="project" value="TreeGrafter"/>
</dbReference>
<dbReference type="EMBL" id="LNIX01000016">
    <property type="protein sequence ID" value="OXA45903.1"/>
    <property type="molecule type" value="Genomic_DNA"/>
</dbReference>
<dbReference type="InterPro" id="IPR005515">
    <property type="entry name" value="VOMI"/>
</dbReference>
<dbReference type="Proteomes" id="UP000198287">
    <property type="component" value="Unassembled WGS sequence"/>
</dbReference>
<dbReference type="InterPro" id="IPR036706">
    <property type="entry name" value="VOMI_sf"/>
</dbReference>
<feature type="chain" id="PRO_5013370754" evidence="1">
    <location>
        <begin position="20"/>
        <end position="300"/>
    </location>
</feature>
<dbReference type="Pfam" id="PF03762">
    <property type="entry name" value="VOMI"/>
    <property type="match status" value="1"/>
</dbReference>
<proteinExistence type="predicted"/>
<dbReference type="SUPFAM" id="SSF51092">
    <property type="entry name" value="Vitelline membrane outer protein-I (VMO-I)"/>
    <property type="match status" value="1"/>
</dbReference>
<name>A0A226DL05_FOLCA</name>
<evidence type="ECO:0000256" key="1">
    <source>
        <dbReference type="SAM" id="SignalP"/>
    </source>
</evidence>
<protein>
    <submittedName>
        <fullName evidence="2">Vitelline membrane outer layer protein 1</fullName>
    </submittedName>
</protein>
<dbReference type="PANTHER" id="PTHR18841">
    <property type="entry name" value="VITELLINE MEMBRANE OUTER LAYER PROTEIN I-RELATED"/>
    <property type="match status" value="1"/>
</dbReference>
<sequence>MTTYMTLLLCCTLLHKFSGGFHHKFSQPDHGHSSSSRQIEISNSTARRIGEVWLKSPPVTSWGDWGEQSFCPRAAYAWGIRVKYEPLSFWGDDNSAINGLGLNCIFPDGNLDGTNPSSNVGDFGKWLECICPSQSDRVVGVGICRQPPQGEDDDISAYGFYIICRDSGEKVCVDEKRIRKSCYWMAFRNQYRGICGIHTQVQGDQGFWVRRFSRLVRASILRKTVRENFFGGCNFIGDATPANLDIDLIKAELSSRYVDERATLHADMFSFSTIFICDNLPSEKWDTRWSTSVGHYLVIF</sequence>
<gene>
    <name evidence="2" type="ORF">Fcan01_19308</name>
</gene>
<keyword evidence="1" id="KW-0732">Signal</keyword>
<organism evidence="2 3">
    <name type="scientific">Folsomia candida</name>
    <name type="common">Springtail</name>
    <dbReference type="NCBI Taxonomy" id="158441"/>
    <lineage>
        <taxon>Eukaryota</taxon>
        <taxon>Metazoa</taxon>
        <taxon>Ecdysozoa</taxon>
        <taxon>Arthropoda</taxon>
        <taxon>Hexapoda</taxon>
        <taxon>Collembola</taxon>
        <taxon>Entomobryomorpha</taxon>
        <taxon>Isotomoidea</taxon>
        <taxon>Isotomidae</taxon>
        <taxon>Proisotominae</taxon>
        <taxon>Folsomia</taxon>
    </lineage>
</organism>
<reference evidence="2 3" key="1">
    <citation type="submission" date="2015-12" db="EMBL/GenBank/DDBJ databases">
        <title>The genome of Folsomia candida.</title>
        <authorList>
            <person name="Faddeeva A."/>
            <person name="Derks M.F."/>
            <person name="Anvar Y."/>
            <person name="Smit S."/>
            <person name="Van Straalen N."/>
            <person name="Roelofs D."/>
        </authorList>
    </citation>
    <scope>NUCLEOTIDE SEQUENCE [LARGE SCALE GENOMIC DNA]</scope>
    <source>
        <strain evidence="2 3">VU population</strain>
        <tissue evidence="2">Whole body</tissue>
    </source>
</reference>
<evidence type="ECO:0000313" key="2">
    <source>
        <dbReference type="EMBL" id="OXA45903.1"/>
    </source>
</evidence>
<keyword evidence="3" id="KW-1185">Reference proteome</keyword>
<accession>A0A226DL05</accession>